<organism evidence="2">
    <name type="scientific">termite gut metagenome</name>
    <dbReference type="NCBI Taxonomy" id="433724"/>
    <lineage>
        <taxon>unclassified sequences</taxon>
        <taxon>metagenomes</taxon>
        <taxon>organismal metagenomes</taxon>
    </lineage>
</organism>
<dbReference type="AlphaFoldDB" id="A0A5J4T0F0"/>
<dbReference type="EMBL" id="SNRY01000009">
    <property type="protein sequence ID" value="KAA6351737.1"/>
    <property type="molecule type" value="Genomic_DNA"/>
</dbReference>
<feature type="transmembrane region" description="Helical" evidence="1">
    <location>
        <begin position="92"/>
        <end position="113"/>
    </location>
</feature>
<dbReference type="PANTHER" id="PTHR33269:SF17">
    <property type="entry name" value="NADH-UBIQUINONE OXIDOREDUCTASE CHAIN 6"/>
    <property type="match status" value="1"/>
</dbReference>
<comment type="caution">
    <text evidence="2">The sequence shown here is derived from an EMBL/GenBank/DDBJ whole genome shotgun (WGS) entry which is preliminary data.</text>
</comment>
<proteinExistence type="predicted"/>
<protein>
    <submittedName>
        <fullName evidence="2">NADH-quinone oxidoreductase subunit J</fullName>
    </submittedName>
</protein>
<feature type="transmembrane region" description="Helical" evidence="1">
    <location>
        <begin position="6"/>
        <end position="27"/>
    </location>
</feature>
<dbReference type="Pfam" id="PF00499">
    <property type="entry name" value="Oxidored_q3"/>
    <property type="match status" value="1"/>
</dbReference>
<name>A0A5J4T0F0_9ZZZZ</name>
<evidence type="ECO:0000256" key="1">
    <source>
        <dbReference type="SAM" id="Phobius"/>
    </source>
</evidence>
<feature type="transmembrane region" description="Helical" evidence="1">
    <location>
        <begin position="147"/>
        <end position="169"/>
    </location>
</feature>
<dbReference type="Gene3D" id="1.20.120.1200">
    <property type="entry name" value="NADH-ubiquinone/plastoquinone oxidoreductase chain 6, subunit NuoJ"/>
    <property type="match status" value="1"/>
</dbReference>
<sequence>MGETLEIIVFGVLAVFITFFSVMTVITRRVIRSATYLLFVLFATAGIYFLLGYTFLGSVQIMVYTGGIVVLYVFSILLTTRENDRVEKLKRSKILAGLAATIGGAIIVLFVLLSHHFVMPASTDPALTEISVETVGTALLSGNKNGYVLPFEAVSILLLACIVGGLMIARKR</sequence>
<keyword evidence="1" id="KW-0472">Membrane</keyword>
<evidence type="ECO:0000313" key="2">
    <source>
        <dbReference type="EMBL" id="KAA6351737.1"/>
    </source>
</evidence>
<dbReference type="GO" id="GO:0008137">
    <property type="term" value="F:NADH dehydrogenase (ubiquinone) activity"/>
    <property type="evidence" value="ECO:0007669"/>
    <property type="project" value="InterPro"/>
</dbReference>
<dbReference type="InterPro" id="IPR001457">
    <property type="entry name" value="NADH_UbQ/plastoQ_OxRdtase_su6"/>
</dbReference>
<reference evidence="2" key="1">
    <citation type="submission" date="2019-03" db="EMBL/GenBank/DDBJ databases">
        <title>Single cell metagenomics reveals metabolic interactions within the superorganism composed of flagellate Streblomastix strix and complex community of Bacteroidetes bacteria on its surface.</title>
        <authorList>
            <person name="Treitli S.C."/>
            <person name="Kolisko M."/>
            <person name="Husnik F."/>
            <person name="Keeling P."/>
            <person name="Hampl V."/>
        </authorList>
    </citation>
    <scope>NUCLEOTIDE SEQUENCE</scope>
    <source>
        <strain evidence="2">STM</strain>
    </source>
</reference>
<gene>
    <name evidence="2" type="ORF">EZS27_000862</name>
</gene>
<feature type="transmembrane region" description="Helical" evidence="1">
    <location>
        <begin position="61"/>
        <end position="80"/>
    </location>
</feature>
<feature type="transmembrane region" description="Helical" evidence="1">
    <location>
        <begin position="34"/>
        <end position="55"/>
    </location>
</feature>
<dbReference type="InterPro" id="IPR042106">
    <property type="entry name" value="Nuo/plastoQ_OxRdtase_6_NuoJ"/>
</dbReference>
<keyword evidence="1" id="KW-1133">Transmembrane helix</keyword>
<dbReference type="PANTHER" id="PTHR33269">
    <property type="entry name" value="NADH-UBIQUINONE OXIDOREDUCTASE CHAIN 6"/>
    <property type="match status" value="1"/>
</dbReference>
<accession>A0A5J4T0F0</accession>
<keyword evidence="1" id="KW-0812">Transmembrane</keyword>